<dbReference type="Proteomes" id="UP001211173">
    <property type="component" value="Unassembled WGS sequence"/>
</dbReference>
<reference evidence="1" key="1">
    <citation type="submission" date="2023-01" db="EMBL/GenBank/DDBJ databases">
        <title>Human gut microbiome strain richness.</title>
        <authorList>
            <person name="Chen-Liaw A."/>
        </authorList>
    </citation>
    <scope>NUCLEOTIDE SEQUENCE</scope>
    <source>
        <strain evidence="2">1001287st1_F4_1001285I_161205</strain>
        <strain evidence="1">2225st1_A6_2225SCRN_200828</strain>
    </source>
</reference>
<dbReference type="EMBL" id="JAQLWV010000136">
    <property type="protein sequence ID" value="MDB7936445.1"/>
    <property type="molecule type" value="Genomic_DNA"/>
</dbReference>
<comment type="caution">
    <text evidence="1">The sequence shown here is derived from an EMBL/GenBank/DDBJ whole genome shotgun (WGS) entry which is preliminary data.</text>
</comment>
<dbReference type="AlphaFoldDB" id="A0AAW6C6B5"/>
<sequence length="126" mass="14653">MTIDFSSAISENDLCLLFDLGGQYSFDPLYSDESEKYFVDLLQRCTATGEGKKRFLELEISKDFKFNIDLPRWTQNPEWPFDEGKPMFFVGQLELVTNRDGNRFISVFYVFSNLRTGKITTICQTD</sequence>
<evidence type="ECO:0000313" key="3">
    <source>
        <dbReference type="Proteomes" id="UP001211006"/>
    </source>
</evidence>
<proteinExistence type="predicted"/>
<protein>
    <submittedName>
        <fullName evidence="1">Uncharacterized protein</fullName>
    </submittedName>
</protein>
<accession>A0AAW6C6B5</accession>
<dbReference type="EMBL" id="JAQLWO010000010">
    <property type="protein sequence ID" value="MDB7906348.1"/>
    <property type="molecule type" value="Genomic_DNA"/>
</dbReference>
<evidence type="ECO:0000313" key="1">
    <source>
        <dbReference type="EMBL" id="MDB7906348.1"/>
    </source>
</evidence>
<name>A0AAW6C6B5_FLAPL</name>
<organism evidence="1 3">
    <name type="scientific">Flavonifractor plautii</name>
    <name type="common">Fusobacterium plautii</name>
    <dbReference type="NCBI Taxonomy" id="292800"/>
    <lineage>
        <taxon>Bacteria</taxon>
        <taxon>Bacillati</taxon>
        <taxon>Bacillota</taxon>
        <taxon>Clostridia</taxon>
        <taxon>Eubacteriales</taxon>
        <taxon>Oscillospiraceae</taxon>
        <taxon>Flavonifractor</taxon>
    </lineage>
</organism>
<gene>
    <name evidence="1" type="ORF">PND83_10215</name>
    <name evidence="2" type="ORF">PNE06_25555</name>
</gene>
<dbReference type="Proteomes" id="UP001211006">
    <property type="component" value="Unassembled WGS sequence"/>
</dbReference>
<evidence type="ECO:0000313" key="2">
    <source>
        <dbReference type="EMBL" id="MDB7936445.1"/>
    </source>
</evidence>
<dbReference type="RefSeq" id="WP_154041581.1">
    <property type="nucleotide sequence ID" value="NZ_CAXUMB010000012.1"/>
</dbReference>